<keyword evidence="2" id="KW-1185">Reference proteome</keyword>
<proteinExistence type="predicted"/>
<accession>A0A081NEU2</accession>
<dbReference type="Proteomes" id="UP000028073">
    <property type="component" value="Unassembled WGS sequence"/>
</dbReference>
<sequence>MIANGPKAFVNGDWQWRLAIISYQKGFKELSPSRLADVGNLFVFTKQTDLSGNVVGFKSNQPRISESCFVTLEGGNMIHKCQAFPD</sequence>
<evidence type="ECO:0000313" key="1">
    <source>
        <dbReference type="EMBL" id="KEQ16965.1"/>
    </source>
</evidence>
<gene>
    <name evidence="1" type="ORF">GZ78_20280</name>
</gene>
<protein>
    <submittedName>
        <fullName evidence="1">Uncharacterized protein</fullName>
    </submittedName>
</protein>
<organism evidence="1 2">
    <name type="scientific">Endozoicomonas numazuensis</name>
    <dbReference type="NCBI Taxonomy" id="1137799"/>
    <lineage>
        <taxon>Bacteria</taxon>
        <taxon>Pseudomonadati</taxon>
        <taxon>Pseudomonadota</taxon>
        <taxon>Gammaproteobacteria</taxon>
        <taxon>Oceanospirillales</taxon>
        <taxon>Endozoicomonadaceae</taxon>
        <taxon>Endozoicomonas</taxon>
    </lineage>
</organism>
<dbReference type="EMBL" id="JOKH01000004">
    <property type="protein sequence ID" value="KEQ16965.1"/>
    <property type="molecule type" value="Genomic_DNA"/>
</dbReference>
<comment type="caution">
    <text evidence="1">The sequence shown here is derived from an EMBL/GenBank/DDBJ whole genome shotgun (WGS) entry which is preliminary data.</text>
</comment>
<evidence type="ECO:0000313" key="2">
    <source>
        <dbReference type="Proteomes" id="UP000028073"/>
    </source>
</evidence>
<dbReference type="AlphaFoldDB" id="A0A081NEU2"/>
<reference evidence="1 2" key="1">
    <citation type="submission" date="2014-06" db="EMBL/GenBank/DDBJ databases">
        <title>Whole Genome Sequences of Three Symbiotic Endozoicomonas Bacteria.</title>
        <authorList>
            <person name="Neave M.J."/>
            <person name="Apprill A."/>
            <person name="Voolstra C.R."/>
        </authorList>
    </citation>
    <scope>NUCLEOTIDE SEQUENCE [LARGE SCALE GENOMIC DNA]</scope>
    <source>
        <strain evidence="1 2">DSM 25634</strain>
    </source>
</reference>
<name>A0A081NEU2_9GAMM</name>